<dbReference type="Gene3D" id="3.40.50.300">
    <property type="entry name" value="P-loop containing nucleotide triphosphate hydrolases"/>
    <property type="match status" value="3"/>
</dbReference>
<dbReference type="InterPro" id="IPR002543">
    <property type="entry name" value="FtsK_dom"/>
</dbReference>
<keyword evidence="9" id="KW-1185">Reference proteome</keyword>
<evidence type="ECO:0000256" key="1">
    <source>
        <dbReference type="ARBA" id="ARBA00022737"/>
    </source>
</evidence>
<keyword evidence="6" id="KW-0812">Transmembrane</keyword>
<keyword evidence="1" id="KW-0677">Repeat</keyword>
<dbReference type="NCBIfam" id="TIGR03925">
    <property type="entry name" value="T7SS_EccC_b"/>
    <property type="match status" value="1"/>
</dbReference>
<dbReference type="InterPro" id="IPR027417">
    <property type="entry name" value="P-loop_NTPase"/>
</dbReference>
<feature type="region of interest" description="Disordered" evidence="5">
    <location>
        <begin position="1"/>
        <end position="21"/>
    </location>
</feature>
<dbReference type="SMART" id="SM00382">
    <property type="entry name" value="AAA"/>
    <property type="match status" value="3"/>
</dbReference>
<proteinExistence type="predicted"/>
<accession>A0A7L4YPM8</accession>
<evidence type="ECO:0000256" key="6">
    <source>
        <dbReference type="SAM" id="Phobius"/>
    </source>
</evidence>
<dbReference type="RefSeq" id="WP_159546368.1">
    <property type="nucleotide sequence ID" value="NZ_CP047156.1"/>
</dbReference>
<feature type="binding site" evidence="4">
    <location>
        <begin position="399"/>
        <end position="406"/>
    </location>
    <ligand>
        <name>ATP</name>
        <dbReference type="ChEBI" id="CHEBI:30616"/>
    </ligand>
</feature>
<feature type="transmembrane region" description="Helical" evidence="6">
    <location>
        <begin position="57"/>
        <end position="77"/>
    </location>
</feature>
<protein>
    <submittedName>
        <fullName evidence="8">Type VII secretion protein EccCb</fullName>
    </submittedName>
</protein>
<dbReference type="GO" id="GO:0005524">
    <property type="term" value="F:ATP binding"/>
    <property type="evidence" value="ECO:0007669"/>
    <property type="project" value="UniProtKB-UniRule"/>
</dbReference>
<evidence type="ECO:0000313" key="8">
    <source>
        <dbReference type="EMBL" id="QHC01231.1"/>
    </source>
</evidence>
<dbReference type="Pfam" id="PF01580">
    <property type="entry name" value="FtsK_SpoIIIE"/>
    <property type="match status" value="2"/>
</dbReference>
<sequence length="1164" mass="124307">MTMTTAQERSHPALVALEPPPDIPPPASGSGWLTALPALGGLGAVAYLFAGPRQPMSYVAGGFFLLMSVSMVIGSLARNRSMTKSNADDVRRSYLTYLESVRRILVDEPNQAEAAGVIRIGVSDTEPPRRAVLDESALSARTDPFALDAARRLVAAYASTPPAAVTVPLSAGERVSINGATDDQLREIVCAAAHSHPPEELAIAVVTRDPRAWQWLKWLPHARHAGRVLVVRPEHIPALASAVLGDPQRDWLVVAGVLDEYAELRRLHAVVIAAGTPAGTWQRLHVDGKVLVEDSRDEAVRRGMLRGRSRAVAEAAVRALAAHSGAPTAVADRAAAASGRWTEQSLSWEGVQQARREIDPQPHKRLVVQLGCDPNGGLVELDLKESAEGGAGPHGLIIGATGSGKSELLRTIVLGLAAQHDSRDLAFVLVDFKGGAAFHGFGVLPHTCALITNLQAGQWQVDRMLAALSGELHRRQELLADAGSQSQREYLASTGRHAEPMPTLLVVIDEFSELLAQRPELTDLLVQIGRLGRSLGIHLLLASQRLDEGRLRGLESHLSYRIALRTFSAAESRTVIGSAAAYELPRAPGHGYLKTDADLPARFRATCLAAPVTSAQQTPADVRLFEPPLLGATQADDEAGVPQTGEPIATRLLRVLDGTAPPVRQIWLPPLGLVPLHELLDDATPPLVVPIGVVDRPFEQRVERYLLDLAGAGGHVAIVGGPRSGKSSAVRTLVQALQHRHRDGSVAVYCLDLGGGVGELAGWPIVGSIAPRLEMERVRRTVAFVMQVLNDREASFARAGIRSVEQFRQARSAGAVRSELGDVFLVIDGISALRADFEDLEDQLTRIAARGLAYGVHLVVTAHRWMELRPALRELIATRVELRLGDPIDSQIDRKSAAGVPDKTPGRGLAADGGALQIADPDLSPPTDAVASPKVPMLPRAIEPARLPQEVRTAGVCLGVEGIRMRAVMARTSFQVVLGDARSGKSSHLRAILHQIPETDRVVVIDYRRSLPDAEGRANVVGYASDPGRCAEVVSGLVDGLMKRRDTAPSPGQTAFVPVHLLIDDYDLVAAGAHPLAPLAPMLGQARDLDLHIYLARRSAGAARALLDPVMGALRELGAAVTVLSGSPDEGMVCGVRPTRQPMGRGTHVDRDLGTVPIQLVTQP</sequence>
<organism evidence="8 9">
    <name type="scientific">Epidermidibacterium keratini</name>
    <dbReference type="NCBI Taxonomy" id="1891644"/>
    <lineage>
        <taxon>Bacteria</taxon>
        <taxon>Bacillati</taxon>
        <taxon>Actinomycetota</taxon>
        <taxon>Actinomycetes</taxon>
        <taxon>Sporichthyales</taxon>
        <taxon>Sporichthyaceae</taxon>
        <taxon>Epidermidibacterium</taxon>
    </lineage>
</organism>
<feature type="transmembrane region" description="Helical" evidence="6">
    <location>
        <begin position="31"/>
        <end position="50"/>
    </location>
</feature>
<evidence type="ECO:0000256" key="4">
    <source>
        <dbReference type="PROSITE-ProRule" id="PRU00289"/>
    </source>
</evidence>
<dbReference type="EMBL" id="CP047156">
    <property type="protein sequence ID" value="QHC01231.1"/>
    <property type="molecule type" value="Genomic_DNA"/>
</dbReference>
<dbReference type="CDD" id="cd01127">
    <property type="entry name" value="TrwB_TraG_TraD_VirD4"/>
    <property type="match status" value="1"/>
</dbReference>
<name>A0A7L4YPM8_9ACTN</name>
<dbReference type="PANTHER" id="PTHR22683">
    <property type="entry name" value="SPORULATION PROTEIN RELATED"/>
    <property type="match status" value="1"/>
</dbReference>
<dbReference type="Proteomes" id="UP000463857">
    <property type="component" value="Chromosome"/>
</dbReference>
<keyword evidence="6" id="KW-0472">Membrane</keyword>
<dbReference type="AlphaFoldDB" id="A0A7L4YPM8"/>
<evidence type="ECO:0000256" key="5">
    <source>
        <dbReference type="SAM" id="MobiDB-lite"/>
    </source>
</evidence>
<dbReference type="PANTHER" id="PTHR22683:SF1">
    <property type="entry name" value="TYPE VII SECRETION SYSTEM PROTEIN ESSC"/>
    <property type="match status" value="1"/>
</dbReference>
<feature type="domain" description="FtsK" evidence="7">
    <location>
        <begin position="702"/>
        <end position="891"/>
    </location>
</feature>
<evidence type="ECO:0000259" key="7">
    <source>
        <dbReference type="PROSITE" id="PS50901"/>
    </source>
</evidence>
<reference evidence="8 9" key="1">
    <citation type="journal article" date="2018" name="Int. J. Syst. Evol. Microbiol.">
        <title>Epidermidibacterium keratini gen. nov., sp. nov., a member of the family Sporichthyaceae, isolated from keratin epidermis.</title>
        <authorList>
            <person name="Lee D.G."/>
            <person name="Trujillo M.E."/>
            <person name="Kang S."/>
            <person name="Nam J.J."/>
            <person name="Kim Y.J."/>
        </authorList>
    </citation>
    <scope>NUCLEOTIDE SEQUENCE [LARGE SCALE GENOMIC DNA]</scope>
    <source>
        <strain evidence="8 9">EPI-7</strain>
    </source>
</reference>
<dbReference type="GO" id="GO:0003677">
    <property type="term" value="F:DNA binding"/>
    <property type="evidence" value="ECO:0007669"/>
    <property type="project" value="InterPro"/>
</dbReference>
<dbReference type="KEGG" id="eke:EK0264_13650"/>
<dbReference type="InterPro" id="IPR003593">
    <property type="entry name" value="AAA+_ATPase"/>
</dbReference>
<keyword evidence="3 4" id="KW-0067">ATP-binding</keyword>
<dbReference type="InterPro" id="IPR050206">
    <property type="entry name" value="FtsK/SpoIIIE/SftA"/>
</dbReference>
<evidence type="ECO:0000313" key="9">
    <source>
        <dbReference type="Proteomes" id="UP000463857"/>
    </source>
</evidence>
<dbReference type="InterPro" id="IPR023837">
    <property type="entry name" value="EccCb-like_Actinobacteria"/>
</dbReference>
<dbReference type="PROSITE" id="PS50901">
    <property type="entry name" value="FTSK"/>
    <property type="match status" value="2"/>
</dbReference>
<keyword evidence="2 4" id="KW-0547">Nucleotide-binding</keyword>
<dbReference type="SUPFAM" id="SSF52540">
    <property type="entry name" value="P-loop containing nucleoside triphosphate hydrolases"/>
    <property type="match status" value="3"/>
</dbReference>
<dbReference type="OrthoDB" id="9807790at2"/>
<evidence type="ECO:0000256" key="3">
    <source>
        <dbReference type="ARBA" id="ARBA00022840"/>
    </source>
</evidence>
<feature type="binding site" evidence="4">
    <location>
        <begin position="720"/>
        <end position="727"/>
    </location>
    <ligand>
        <name>ATP</name>
        <dbReference type="ChEBI" id="CHEBI:30616"/>
    </ligand>
</feature>
<gene>
    <name evidence="8" type="primary">eccCb</name>
    <name evidence="8" type="ORF">EK0264_13650</name>
</gene>
<dbReference type="InParanoid" id="A0A7L4YPM8"/>
<evidence type="ECO:0000256" key="2">
    <source>
        <dbReference type="ARBA" id="ARBA00022741"/>
    </source>
</evidence>
<keyword evidence="6" id="KW-1133">Transmembrane helix</keyword>
<feature type="domain" description="FtsK" evidence="7">
    <location>
        <begin position="376"/>
        <end position="573"/>
    </location>
</feature>